<name>A0ACC1C8Z0_9ROSI</name>
<keyword evidence="2" id="KW-1185">Reference proteome</keyword>
<protein>
    <submittedName>
        <fullName evidence="1">Uncharacterized protein</fullName>
    </submittedName>
</protein>
<reference evidence="2" key="1">
    <citation type="journal article" date="2023" name="G3 (Bethesda)">
        <title>Genome assembly and association tests identify interacting loci associated with vigor, precocity, and sex in interspecific pistachio rootstocks.</title>
        <authorList>
            <person name="Palmer W."/>
            <person name="Jacygrad E."/>
            <person name="Sagayaradj S."/>
            <person name="Cavanaugh K."/>
            <person name="Han R."/>
            <person name="Bertier L."/>
            <person name="Beede B."/>
            <person name="Kafkas S."/>
            <person name="Golino D."/>
            <person name="Preece J."/>
            <person name="Michelmore R."/>
        </authorList>
    </citation>
    <scope>NUCLEOTIDE SEQUENCE [LARGE SCALE GENOMIC DNA]</scope>
</reference>
<gene>
    <name evidence="1" type="ORF">Patl1_00772</name>
</gene>
<sequence length="503" mass="54964">MENQQQRREFTFLHSGDSLRRNSNRVVENSVDHDKPPIKEVDFFSSNNHLPDHQKRKYESLTQFDSSINTGLDLLSSSSGNPSKTANDEKSNTERSTLQVELDRLNEENRKLRNSLGQITKSYNELQGQLILAMQKQAHGSPREQKAELNDMSSLIMSAQQFVDPRSSAALNVNEPSISNNETQELSISPANTSEIMSKERERPMIKIPAGKQISSEDSCDKTSQSWGASPKSPKFDQTMNEEQAPEAPFRKARVSVRARSEAPLISDGCQWRKYGQKMAKGNPCPRAYYRCTMAVGCPVRKQVQRCAEDRTILITTYEGNHNHPLPPAATAMASTTSAAAAMLLSGSTTSKDAITTSGFTNSLPYASTVATLSASAPFPTITLDLTHSPNPMQFLRGPPSTPTFPLPFHGCFQQLIRHPMYLAPKLPTVPALQFGQQQHPSMVETVTAAITSDPNFTAALAAAISTIMGTQKSNDGNNNNVSGSGGPGSPQLPQSCTTFSTN</sequence>
<comment type="caution">
    <text evidence="1">The sequence shown here is derived from an EMBL/GenBank/DDBJ whole genome shotgun (WGS) entry which is preliminary data.</text>
</comment>
<dbReference type="Proteomes" id="UP001164250">
    <property type="component" value="Chromosome 1"/>
</dbReference>
<organism evidence="1 2">
    <name type="scientific">Pistacia atlantica</name>
    <dbReference type="NCBI Taxonomy" id="434234"/>
    <lineage>
        <taxon>Eukaryota</taxon>
        <taxon>Viridiplantae</taxon>
        <taxon>Streptophyta</taxon>
        <taxon>Embryophyta</taxon>
        <taxon>Tracheophyta</taxon>
        <taxon>Spermatophyta</taxon>
        <taxon>Magnoliopsida</taxon>
        <taxon>eudicotyledons</taxon>
        <taxon>Gunneridae</taxon>
        <taxon>Pentapetalae</taxon>
        <taxon>rosids</taxon>
        <taxon>malvids</taxon>
        <taxon>Sapindales</taxon>
        <taxon>Anacardiaceae</taxon>
        <taxon>Pistacia</taxon>
    </lineage>
</organism>
<accession>A0ACC1C8Z0</accession>
<dbReference type="EMBL" id="CM047897">
    <property type="protein sequence ID" value="KAJ0112031.1"/>
    <property type="molecule type" value="Genomic_DNA"/>
</dbReference>
<proteinExistence type="predicted"/>
<evidence type="ECO:0000313" key="2">
    <source>
        <dbReference type="Proteomes" id="UP001164250"/>
    </source>
</evidence>
<evidence type="ECO:0000313" key="1">
    <source>
        <dbReference type="EMBL" id="KAJ0112031.1"/>
    </source>
</evidence>